<dbReference type="Gene3D" id="3.90.1200.10">
    <property type="match status" value="1"/>
</dbReference>
<comment type="caution">
    <text evidence="2">The sequence shown here is derived from an EMBL/GenBank/DDBJ whole genome shotgun (WGS) entry which is preliminary data.</text>
</comment>
<sequence>MIKEIDLKSKTIDSLVAIANQFNVPGQITDIQGFGNGNINDTFLVTLKNSTQKHVILQRINTHVFRQPELVMQNMRVFTDHATQRLHDWNSDRRWEIPSVILTQDHREYWVTAEGAFWRAISFIEAAQSFDIITDSDRAREAGCALGAFHNLINDLPPEKLAVTLEGFHITPRYLQQFDAALAKYDKNTSPEIDFCLQFIQTRRNWVSVLEDAKAKGELPLRLMHGDPKINNVLFDNNTGRAVSVIDLDTLMPGLIHYDIGDCLRSSCNFLGEETQQWQEVRFETEFAQAILQGYVSQAKDFLTEKDYEYIYDSIRLLAFELGLRFFTDYLVGNVHFSKVKYVEHNLIRALVQFQLTQSIETQESTICAIVRDLKRDLQ</sequence>
<dbReference type="PANTHER" id="PTHR21064:SF5">
    <property type="entry name" value="SLR1880 PROTEIN"/>
    <property type="match status" value="1"/>
</dbReference>
<dbReference type="Proteomes" id="UP000031532">
    <property type="component" value="Unassembled WGS sequence"/>
</dbReference>
<dbReference type="AlphaFoldDB" id="A0A9X5E809"/>
<dbReference type="InterPro" id="IPR011009">
    <property type="entry name" value="Kinase-like_dom_sf"/>
</dbReference>
<keyword evidence="3" id="KW-1185">Reference proteome</keyword>
<evidence type="ECO:0000259" key="1">
    <source>
        <dbReference type="Pfam" id="PF01636"/>
    </source>
</evidence>
<dbReference type="RefSeq" id="WP_039714119.1">
    <property type="nucleotide sequence ID" value="NZ_JTJC03000006.1"/>
</dbReference>
<reference evidence="2 3" key="1">
    <citation type="journal article" date="2015" name="Genome Announc.">
        <title>Draft Genome Sequence of the Terrestrial Cyanobacterium Scytonema millei VB511283, Isolated from Eastern India.</title>
        <authorList>
            <person name="Sen D."/>
            <person name="Chandrababunaidu M.M."/>
            <person name="Singh D."/>
            <person name="Sanghi N."/>
            <person name="Ghorai A."/>
            <person name="Mishra G.P."/>
            <person name="Madduluri M."/>
            <person name="Adhikary S.P."/>
            <person name="Tripathy S."/>
        </authorList>
    </citation>
    <scope>NUCLEOTIDE SEQUENCE [LARGE SCALE GENOMIC DNA]</scope>
    <source>
        <strain evidence="2 3">VB511283</strain>
    </source>
</reference>
<dbReference type="InterPro" id="IPR002575">
    <property type="entry name" value="Aminoglycoside_PTrfase"/>
</dbReference>
<accession>A0A9X5E809</accession>
<dbReference type="SUPFAM" id="SSF56112">
    <property type="entry name" value="Protein kinase-like (PK-like)"/>
    <property type="match status" value="1"/>
</dbReference>
<evidence type="ECO:0000313" key="3">
    <source>
        <dbReference type="Proteomes" id="UP000031532"/>
    </source>
</evidence>
<evidence type="ECO:0000313" key="2">
    <source>
        <dbReference type="EMBL" id="NHC36834.1"/>
    </source>
</evidence>
<proteinExistence type="predicted"/>
<name>A0A9X5E809_9CYAN</name>
<dbReference type="PANTHER" id="PTHR21064">
    <property type="entry name" value="AMINOGLYCOSIDE PHOSPHOTRANSFERASE DOMAIN-CONTAINING PROTEIN-RELATED"/>
    <property type="match status" value="1"/>
</dbReference>
<organism evidence="2 3">
    <name type="scientific">Scytonema millei VB511283</name>
    <dbReference type="NCBI Taxonomy" id="1245923"/>
    <lineage>
        <taxon>Bacteria</taxon>
        <taxon>Bacillati</taxon>
        <taxon>Cyanobacteriota</taxon>
        <taxon>Cyanophyceae</taxon>
        <taxon>Nostocales</taxon>
        <taxon>Scytonemataceae</taxon>
        <taxon>Scytonema</taxon>
    </lineage>
</organism>
<protein>
    <submittedName>
        <fullName evidence="2">Aminoglycoside phosphotransferase family protein</fullName>
    </submittedName>
</protein>
<dbReference type="InterPro" id="IPR050249">
    <property type="entry name" value="Pseudomonas-type_ThrB"/>
</dbReference>
<dbReference type="EMBL" id="JTJC03000006">
    <property type="protein sequence ID" value="NHC36834.1"/>
    <property type="molecule type" value="Genomic_DNA"/>
</dbReference>
<dbReference type="Pfam" id="PF01636">
    <property type="entry name" value="APH"/>
    <property type="match status" value="1"/>
</dbReference>
<feature type="domain" description="Aminoglycoside phosphotransferase" evidence="1">
    <location>
        <begin position="30"/>
        <end position="272"/>
    </location>
</feature>
<gene>
    <name evidence="2" type="ORF">QH73_0019710</name>
</gene>
<dbReference type="OrthoDB" id="526037at2"/>